<feature type="region of interest" description="Disordered" evidence="1">
    <location>
        <begin position="1000"/>
        <end position="1022"/>
    </location>
</feature>
<evidence type="ECO:0000313" key="4">
    <source>
        <dbReference type="Proteomes" id="UP000286134"/>
    </source>
</evidence>
<keyword evidence="4" id="KW-1185">Reference proteome</keyword>
<evidence type="ECO:0000256" key="1">
    <source>
        <dbReference type="SAM" id="MobiDB-lite"/>
    </source>
</evidence>
<dbReference type="SUPFAM" id="SSF50729">
    <property type="entry name" value="PH domain-like"/>
    <property type="match status" value="1"/>
</dbReference>
<feature type="compositionally biased region" description="Polar residues" evidence="1">
    <location>
        <begin position="578"/>
        <end position="600"/>
    </location>
</feature>
<dbReference type="InterPro" id="IPR053074">
    <property type="entry name" value="NPC_Nucleoporin"/>
</dbReference>
<feature type="compositionally biased region" description="Basic and acidic residues" evidence="1">
    <location>
        <begin position="28"/>
        <end position="39"/>
    </location>
</feature>
<feature type="compositionally biased region" description="Basic and acidic residues" evidence="1">
    <location>
        <begin position="949"/>
        <end position="958"/>
    </location>
</feature>
<accession>A0A420H8X3</accession>
<feature type="region of interest" description="Disordered" evidence="1">
    <location>
        <begin position="476"/>
        <end position="530"/>
    </location>
</feature>
<feature type="region of interest" description="Disordered" evidence="1">
    <location>
        <begin position="705"/>
        <end position="863"/>
    </location>
</feature>
<feature type="compositionally biased region" description="Basic and acidic residues" evidence="1">
    <location>
        <begin position="711"/>
        <end position="720"/>
    </location>
</feature>
<sequence length="1301" mass="143838">MMAPKSNETWGEASPAPTNAHSSTFSLHSKDEKSQHDSLSKSGLFPKDNEQNTEPKKCLFISSAQPTSAANLFGQQTSTSNIFSIKRDSSTLPKKSSPLKTSCEVILPDSHEPKVDTSNNVETQKFNWPTSNIAAPSIFASVNKDLSASTKSNFIGSVGKVSNIQSGLSQSTALAQSQSIVQNDIFRVPRQNFTSSAVNLIATENKKSKETNEFGLGVGFPNSSLNEGGIQADVNETYSNSFIQSLTAKSVSKTEMKLNSNIFGQANLSVSSSYPSLNVLMERKFLWDQNPNETKSFSTKSSDEPFKHSSQTSILSQNPKDTTSSEVHCVSGNENTKISTTETESSKALTRISNTQEIRKRNKYAPNVLPRHPLFRELALTSQIKDDEIAALLPAGCSEVERQQFFALFRLRALNKAMGKMFSELPVTSDPQIVLDFYMEERRIIQDECSSFGRKTKRKFSPEECEYETTNKKRKQFEVNNSEHESKKAVVEVPNFPRKRKLDDEYQESQNSEKRNKTTQNETSQDLFNYNDGMLMTKKEDGSLFMPKINPSSPLNPPVCTNKSEALTPLELIPSPTIPSLNSKTNFENSADQKQQNYSLSKEKKSYFKPNDPSTSSNLKQSSTANKFRSILDGTSHYNVFTDPISSTSEKQDLESNSSKLLQLTANNSVPLNPLLSVPNSSKSINEDSSFGNTLSKVTTDINEEISQKGSENKHTEEITTRIVESQDYEESKPKFSITNEEQTPEKHPPKISQSFETTSREEGASSANPFSGIQPSIKETVNFNTDSTKSKPILSGSKNDTEKITMATSASTENSKKRKLTEQNFNSDIATVPDTDNESEIEESETDQKKDPSYNPNLEISSAVSTPVEKTGVGIVASKRIILSPTFNAGFKTPSVSSETRILPENESEVKYLEKESGNEKEKKESKTRRSLLDHVSFLPNKSDQSNSDEKNIKTPGKKDFSGFQFQSFQENKNSHSDQVWKPGAPIVFASSTTMQLSPSFSASNSNPIKTDSTVSENNDLKKESEIKSSQFSTNLFDKENSNQLLRTSMSLVNDSEMIATTEIGVKSKPIFSTFFGNSGASKPYSTSVESVLGQPNQTLSIFGQNSKTGTSSLFGNSTGSLSLFGKPSTTATSSFFPLATNSLETSRKLGSEIEKIESDGQEETDLEAEKDEQIDLTSIGPGEENEEVLHEVRVRALQFVQIKSKDSKEWEVKGVGSLKILKHKENDNCRLLLRSDPSGKIILNRAILGNVDYKSTGKTLRFLSASETGKGLETWVLQVKTEEYATKLASVLEEYKPVD</sequence>
<dbReference type="Proteomes" id="UP000286134">
    <property type="component" value="Unassembled WGS sequence"/>
</dbReference>
<feature type="compositionally biased region" description="Polar residues" evidence="1">
    <location>
        <begin position="766"/>
        <end position="788"/>
    </location>
</feature>
<dbReference type="PROSITE" id="PS50196">
    <property type="entry name" value="RANBD1"/>
    <property type="match status" value="1"/>
</dbReference>
<dbReference type="PANTHER" id="PTHR38697">
    <property type="entry name" value="NUCLEAR PORE COMPLEX PROTEIN SIMILAR TO S. CEREVISIAE NUP2 (EUROFUNG)"/>
    <property type="match status" value="1"/>
</dbReference>
<feature type="compositionally biased region" description="Polar residues" evidence="1">
    <location>
        <begin position="308"/>
        <end position="338"/>
    </location>
</feature>
<dbReference type="InterPro" id="IPR011993">
    <property type="entry name" value="PH-like_dom_sf"/>
</dbReference>
<dbReference type="EMBL" id="MCFK01010162">
    <property type="protein sequence ID" value="RKF53853.1"/>
    <property type="molecule type" value="Genomic_DNA"/>
</dbReference>
<feature type="region of interest" description="Disordered" evidence="1">
    <location>
        <begin position="913"/>
        <end position="958"/>
    </location>
</feature>
<dbReference type="STRING" id="212602.A0A420H8X3"/>
<dbReference type="SMART" id="SM00160">
    <property type="entry name" value="RanBD"/>
    <property type="match status" value="1"/>
</dbReference>
<feature type="compositionally biased region" description="Polar residues" evidence="1">
    <location>
        <begin position="518"/>
        <end position="528"/>
    </location>
</feature>
<reference evidence="3 4" key="1">
    <citation type="journal article" date="2018" name="BMC Genomics">
        <title>Comparative genome analyses reveal sequence features reflecting distinct modes of host-adaptation between dicot and monocot powdery mildew.</title>
        <authorList>
            <person name="Wu Y."/>
            <person name="Ma X."/>
            <person name="Pan Z."/>
            <person name="Kale S.D."/>
            <person name="Song Y."/>
            <person name="King H."/>
            <person name="Zhang Q."/>
            <person name="Presley C."/>
            <person name="Deng X."/>
            <person name="Wei C.I."/>
            <person name="Xiao S."/>
        </authorList>
    </citation>
    <scope>NUCLEOTIDE SEQUENCE [LARGE SCALE GENOMIC DNA]</scope>
    <source>
        <strain evidence="3">UMSG2</strain>
    </source>
</reference>
<feature type="region of interest" description="Disordered" evidence="1">
    <location>
        <begin position="1"/>
        <end position="52"/>
    </location>
</feature>
<proteinExistence type="predicted"/>
<protein>
    <recommendedName>
        <fullName evidence="2">RanBD1 domain-containing protein</fullName>
    </recommendedName>
</protein>
<feature type="compositionally biased region" description="Polar residues" evidence="1">
    <location>
        <begin position="1000"/>
        <end position="1019"/>
    </location>
</feature>
<feature type="compositionally biased region" description="Basic and acidic residues" evidence="1">
    <location>
        <begin position="913"/>
        <end position="926"/>
    </location>
</feature>
<dbReference type="CDD" id="cd13170">
    <property type="entry name" value="RanBD_NUP50"/>
    <property type="match status" value="1"/>
</dbReference>
<name>A0A420H8X3_9PEZI</name>
<feature type="region of interest" description="Disordered" evidence="1">
    <location>
        <begin position="292"/>
        <end position="345"/>
    </location>
</feature>
<evidence type="ECO:0000259" key="2">
    <source>
        <dbReference type="PROSITE" id="PS50196"/>
    </source>
</evidence>
<comment type="caution">
    <text evidence="3">The sequence shown here is derived from an EMBL/GenBank/DDBJ whole genome shotgun (WGS) entry which is preliminary data.</text>
</comment>
<feature type="domain" description="RanBD1" evidence="2">
    <location>
        <begin position="1177"/>
        <end position="1292"/>
    </location>
</feature>
<feature type="compositionally biased region" description="Basic and acidic residues" evidence="1">
    <location>
        <begin position="481"/>
        <end position="490"/>
    </location>
</feature>
<dbReference type="OrthoDB" id="185618at2759"/>
<gene>
    <name evidence="3" type="ORF">OnM2_101020</name>
</gene>
<evidence type="ECO:0000313" key="3">
    <source>
        <dbReference type="EMBL" id="RKF53853.1"/>
    </source>
</evidence>
<organism evidence="3 4">
    <name type="scientific">Erysiphe neolycopersici</name>
    <dbReference type="NCBI Taxonomy" id="212602"/>
    <lineage>
        <taxon>Eukaryota</taxon>
        <taxon>Fungi</taxon>
        <taxon>Dikarya</taxon>
        <taxon>Ascomycota</taxon>
        <taxon>Pezizomycotina</taxon>
        <taxon>Leotiomycetes</taxon>
        <taxon>Erysiphales</taxon>
        <taxon>Erysiphaceae</taxon>
        <taxon>Erysiphe</taxon>
    </lineage>
</organism>
<feature type="compositionally biased region" description="Acidic residues" evidence="1">
    <location>
        <begin position="836"/>
        <end position="846"/>
    </location>
</feature>
<feature type="compositionally biased region" description="Polar residues" evidence="1">
    <location>
        <begin position="612"/>
        <end position="623"/>
    </location>
</feature>
<dbReference type="Pfam" id="PF00638">
    <property type="entry name" value="Ran_BP1"/>
    <property type="match status" value="1"/>
</dbReference>
<dbReference type="Gene3D" id="2.30.29.30">
    <property type="entry name" value="Pleckstrin-homology domain (PH domain)/Phosphotyrosine-binding domain (PTB)"/>
    <property type="match status" value="1"/>
</dbReference>
<dbReference type="PANTHER" id="PTHR38697:SF1">
    <property type="entry name" value="NUCLEAR PORE COMPLEX PROTEIN SIMILAR TO S. CEREVISIAE NUP2 (EUROFUNG)"/>
    <property type="match status" value="1"/>
</dbReference>
<feature type="region of interest" description="Disordered" evidence="1">
    <location>
        <begin position="573"/>
        <end position="623"/>
    </location>
</feature>
<feature type="compositionally biased region" description="Polar residues" evidence="1">
    <location>
        <begin position="16"/>
        <end position="27"/>
    </location>
</feature>
<dbReference type="InterPro" id="IPR000156">
    <property type="entry name" value="Ran_bind_dom"/>
</dbReference>